<feature type="compositionally biased region" description="Basic and acidic residues" evidence="1">
    <location>
        <begin position="405"/>
        <end position="421"/>
    </location>
</feature>
<feature type="compositionally biased region" description="Polar residues" evidence="1">
    <location>
        <begin position="392"/>
        <end position="403"/>
    </location>
</feature>
<comment type="caution">
    <text evidence="2">The sequence shown here is derived from an EMBL/GenBank/DDBJ whole genome shotgun (WGS) entry which is preliminary data.</text>
</comment>
<dbReference type="EMBL" id="JALLPB020000055">
    <property type="protein sequence ID" value="KAL3822764.1"/>
    <property type="molecule type" value="Genomic_DNA"/>
</dbReference>
<feature type="compositionally biased region" description="Basic and acidic residues" evidence="1">
    <location>
        <begin position="468"/>
        <end position="479"/>
    </location>
</feature>
<gene>
    <name evidence="2" type="ORF">ACHAXA_009638</name>
</gene>
<evidence type="ECO:0000313" key="2">
    <source>
        <dbReference type="EMBL" id="KAL3822764.1"/>
    </source>
</evidence>
<name>A0ABD3SE14_9STRA</name>
<sequence>MKYQTIFQLSWLLVGNPSSGGYYVRSLEQREPNPAIRGGGGLRRNLNGIVAFKKVERLLEGDEDGAADDEAAEDSANGGAVAFASRVQNWESAAISKFNDWQSTANSTAWEFYDSPPSQWTEHQWDLVFDLILGLGSIIILCCICCVNICSSRGVEKAPTAAPAPLSPKAAPRHTSRSAFWGNWSPTGSSFLRGSSVSTSWSPRRSRRRHRGGARDRRQRLIDSDDDTEKHRGGGSDDDESTDDDSTVESRTDQSTAYEPPECTMSDETNESILFSSFDGSESEFSGRKPMSPPPNEVNRYPNKTNQDPVEAMIDTYVGKIAITDEKKGTQRQKSGEEVTTCPSISVENKIDSIGVGTQASTRNPGMNVFMYNNKEKDTQGGEAMNDGLETSPRNRGISNSMSGDWKKKLQDMKKRMDQRKSALSPDFPPWKDRKPSSLAVDEGSKKTTGEDPVLTSATTLPLVSTHVDGRSRETDEAKTVSGSAINSSSMGKMLGGELDGQARETNEVGTIAAGTKARELEELIRDVLENPVGVGEAKKRRKKKKERVVL</sequence>
<dbReference type="Proteomes" id="UP001530377">
    <property type="component" value="Unassembled WGS sequence"/>
</dbReference>
<feature type="compositionally biased region" description="Low complexity" evidence="1">
    <location>
        <begin position="275"/>
        <end position="284"/>
    </location>
</feature>
<feature type="compositionally biased region" description="Polar residues" evidence="1">
    <location>
        <begin position="481"/>
        <end position="491"/>
    </location>
</feature>
<feature type="compositionally biased region" description="Acidic residues" evidence="1">
    <location>
        <begin position="236"/>
        <end position="247"/>
    </location>
</feature>
<feature type="region of interest" description="Disordered" evidence="1">
    <location>
        <begin position="377"/>
        <end position="453"/>
    </location>
</feature>
<evidence type="ECO:0000313" key="3">
    <source>
        <dbReference type="Proteomes" id="UP001530377"/>
    </source>
</evidence>
<feature type="compositionally biased region" description="Low complexity" evidence="1">
    <location>
        <begin position="193"/>
        <end position="203"/>
    </location>
</feature>
<reference evidence="2 3" key="1">
    <citation type="submission" date="2024-10" db="EMBL/GenBank/DDBJ databases">
        <title>Updated reference genomes for cyclostephanoid diatoms.</title>
        <authorList>
            <person name="Roberts W.R."/>
            <person name="Alverson A.J."/>
        </authorList>
    </citation>
    <scope>NUCLEOTIDE SEQUENCE [LARGE SCALE GENOMIC DNA]</scope>
    <source>
        <strain evidence="2 3">AJA228-03</strain>
    </source>
</reference>
<evidence type="ECO:0000256" key="1">
    <source>
        <dbReference type="SAM" id="MobiDB-lite"/>
    </source>
</evidence>
<protein>
    <submittedName>
        <fullName evidence="2">Uncharacterized protein</fullName>
    </submittedName>
</protein>
<proteinExistence type="predicted"/>
<feature type="compositionally biased region" description="Low complexity" evidence="1">
    <location>
        <begin position="158"/>
        <end position="170"/>
    </location>
</feature>
<feature type="compositionally biased region" description="Basic and acidic residues" evidence="1">
    <location>
        <begin position="213"/>
        <end position="235"/>
    </location>
</feature>
<feature type="region of interest" description="Disordered" evidence="1">
    <location>
        <begin position="467"/>
        <end position="496"/>
    </location>
</feature>
<accession>A0ABD3SE14</accession>
<keyword evidence="3" id="KW-1185">Reference proteome</keyword>
<dbReference type="AlphaFoldDB" id="A0ABD3SE14"/>
<feature type="region of interest" description="Disordered" evidence="1">
    <location>
        <begin position="158"/>
        <end position="307"/>
    </location>
</feature>
<organism evidence="2 3">
    <name type="scientific">Cyclostephanos tholiformis</name>
    <dbReference type="NCBI Taxonomy" id="382380"/>
    <lineage>
        <taxon>Eukaryota</taxon>
        <taxon>Sar</taxon>
        <taxon>Stramenopiles</taxon>
        <taxon>Ochrophyta</taxon>
        <taxon>Bacillariophyta</taxon>
        <taxon>Coscinodiscophyceae</taxon>
        <taxon>Thalassiosirophycidae</taxon>
        <taxon>Stephanodiscales</taxon>
        <taxon>Stephanodiscaceae</taxon>
        <taxon>Cyclostephanos</taxon>
    </lineage>
</organism>